<proteinExistence type="predicted"/>
<gene>
    <name evidence="1" type="ORF">DM05_2182</name>
</gene>
<evidence type="ECO:0000313" key="2">
    <source>
        <dbReference type="Proteomes" id="UP000221580"/>
    </source>
</evidence>
<reference evidence="1 2" key="1">
    <citation type="submission" date="2017-09" db="EMBL/GenBank/DDBJ databases">
        <authorList>
            <person name="DeBolt S."/>
            <person name="Huntemann M."/>
            <person name="Clum A."/>
            <person name="Pillay M."/>
            <person name="Palaniappan K."/>
            <person name="Varghese N."/>
            <person name="Mikhailova N."/>
            <person name="Stamatis D."/>
            <person name="Reddy T."/>
            <person name="Daum C."/>
            <person name="Shapiro N."/>
            <person name="Ivanova N."/>
            <person name="Kyrpides N."/>
            <person name="Woyke T."/>
        </authorList>
    </citation>
    <scope>NUCLEOTIDE SEQUENCE [LARGE SCALE GENOMIC DNA]</scope>
    <source>
        <strain evidence="1 2">A2-S9</strain>
    </source>
</reference>
<organism evidence="1 2">
    <name type="scientific">Pseudomonas poae</name>
    <dbReference type="NCBI Taxonomy" id="200451"/>
    <lineage>
        <taxon>Bacteria</taxon>
        <taxon>Pseudomonadati</taxon>
        <taxon>Pseudomonadota</taxon>
        <taxon>Gammaproteobacteria</taxon>
        <taxon>Pseudomonadales</taxon>
        <taxon>Pseudomonadaceae</taxon>
        <taxon>Pseudomonas</taxon>
    </lineage>
</organism>
<dbReference type="RefSeq" id="WP_098479569.1">
    <property type="nucleotide sequence ID" value="NZ_PDJN01000001.1"/>
</dbReference>
<dbReference type="AlphaFoldDB" id="A0A7Z1GVU2"/>
<sequence length="503" mass="55790">MDRTAFLAQPDVRSFIEWLQVELPRLAVHLQFPKSRFVDDGLNHKVVGIEKVHALYCWGSVWHDYQTGKWVKSADWASTKVSLDLLRIRLTKALALKCDNTAYSACLAVLQWGGVRGAIPFLHQLRRHGKLVHYLDSCIPLFDLNSIQKLSQLDASSILRFDAGLTKIHSLLDKTGSPIYDSRVGAAIAMLYALYRQGKQTPSQLRFPSGAARGAQIRDPGAFGFANSPQFFSKAVPSYSWARSQLELGWIIQVTLAGAPTMFAGSLQERSHCLEAALFMIGYDLRCLLSAPMVNRTVLSPSRGRGRGRHRGTWVPTSVNFPQVLGDYLQCSQPAGHAVELTEFRQWQVKVRGYAASTVRSYCTPLRPGEFDLVSFSLEELQRIADGGAQGLVILSGGSEQFIVGDEYEQVYLTSVYLCARVIEMAREYSVQPVQVLICAGFAGNTKTANLIIRTGKTLGRHFDLLDDVQATVLFKVFFGQALIELDQQLMAAVKVIQSGIRG</sequence>
<reference evidence="1 2" key="2">
    <citation type="submission" date="2017-10" db="EMBL/GenBank/DDBJ databases">
        <title>Bacterial endophytes that colonize and modify switchgrass growth.</title>
        <authorList>
            <person name="Debolt S."/>
        </authorList>
    </citation>
    <scope>NUCLEOTIDE SEQUENCE [LARGE SCALE GENOMIC DNA]</scope>
    <source>
        <strain evidence="1 2">A2-S9</strain>
    </source>
</reference>
<dbReference type="Proteomes" id="UP000221580">
    <property type="component" value="Unassembled WGS sequence"/>
</dbReference>
<name>A0A7Z1GVU2_9PSED</name>
<comment type="caution">
    <text evidence="1">The sequence shown here is derived from an EMBL/GenBank/DDBJ whole genome shotgun (WGS) entry which is preliminary data.</text>
</comment>
<evidence type="ECO:0000313" key="1">
    <source>
        <dbReference type="EMBL" id="PFG71807.1"/>
    </source>
</evidence>
<accession>A0A7Z1GVU2</accession>
<dbReference type="EMBL" id="PDJN01000001">
    <property type="protein sequence ID" value="PFG71807.1"/>
    <property type="molecule type" value="Genomic_DNA"/>
</dbReference>
<protein>
    <submittedName>
        <fullName evidence="1">Uncharacterized protein</fullName>
    </submittedName>
</protein>